<protein>
    <submittedName>
        <fullName evidence="9">Phosphoethanolamine transferase</fullName>
    </submittedName>
</protein>
<dbReference type="InterPro" id="IPR058130">
    <property type="entry name" value="PEA_transf_C"/>
</dbReference>
<reference evidence="9 10" key="1">
    <citation type="submission" date="2020-04" db="EMBL/GenBank/DDBJ databases">
        <authorList>
            <person name="Hitch T.C.A."/>
            <person name="Wylensek D."/>
            <person name="Clavel T."/>
        </authorList>
    </citation>
    <scope>NUCLEOTIDE SEQUENCE [LARGE SCALE GENOMIC DNA]</scope>
    <source>
        <strain evidence="9 10">PG-130-P53-12</strain>
    </source>
</reference>
<evidence type="ECO:0000256" key="1">
    <source>
        <dbReference type="ARBA" id="ARBA00004651"/>
    </source>
</evidence>
<dbReference type="Pfam" id="PF00884">
    <property type="entry name" value="Sulfatase"/>
    <property type="match status" value="1"/>
</dbReference>
<sequence>MLARPFALLAALLLFLPPLIFWGYYAFAHACFSTDTMQAILQTNPAEALQYVRDAVPPARVPLLLFLLAAFALLLVWYSRIAALPAPTLKRGGASLSLLCGALLLALSSYNIYGIVAIGTARIFSAQQAFVASAPQRLTRLQGLPQDGPPGLYVLVIGESANRLHMSAYGYARDTTPWLRQIQRTPDCLLFQHAYANFVATLPALSYALTAQNQYEETDAEDATTLIEAAKAAGFHTVYLSNQGKLGLYSTPLVAIASECDEAVWLHPQQFLSKGREEKSLHIEDSDLVSALQGIETAPGSRTLLVLHLMGSHNTYENRYPEDFHPFGSETLIDRYDNSIAYTDAILQQIYDDVRQRPDFACLVYFSDHGEAVDEGYMHNGDAYRPSMTYIPLVLLASDTYRARSAAKWQTLAAHRDAYFTNDLIYDLMLSLMDIDTGDTRPENDIASPAYDATPARFRTEHGAELIVPPDAGD</sequence>
<feature type="domain" description="Sulfatase N-terminal" evidence="8">
    <location>
        <begin position="153"/>
        <end position="419"/>
    </location>
</feature>
<keyword evidence="6 7" id="KW-0472">Membrane</keyword>
<dbReference type="SUPFAM" id="SSF53649">
    <property type="entry name" value="Alkaline phosphatase-like"/>
    <property type="match status" value="1"/>
</dbReference>
<dbReference type="GO" id="GO:0016776">
    <property type="term" value="F:phosphotransferase activity, phosphate group as acceptor"/>
    <property type="evidence" value="ECO:0007669"/>
    <property type="project" value="TreeGrafter"/>
</dbReference>
<dbReference type="GO" id="GO:0009244">
    <property type="term" value="P:lipopolysaccharide core region biosynthetic process"/>
    <property type="evidence" value="ECO:0007669"/>
    <property type="project" value="TreeGrafter"/>
</dbReference>
<organism evidence="9 10">
    <name type="scientific">Selenomonas bovis</name>
    <dbReference type="NCBI Taxonomy" id="416586"/>
    <lineage>
        <taxon>Bacteria</taxon>
        <taxon>Bacillati</taxon>
        <taxon>Bacillota</taxon>
        <taxon>Negativicutes</taxon>
        <taxon>Selenomonadales</taxon>
        <taxon>Selenomonadaceae</taxon>
        <taxon>Selenomonas</taxon>
    </lineage>
</organism>
<dbReference type="RefSeq" id="WP_170077493.1">
    <property type="nucleotide sequence ID" value="NZ_JABAFA010000017.1"/>
</dbReference>
<dbReference type="GO" id="GO:0005886">
    <property type="term" value="C:plasma membrane"/>
    <property type="evidence" value="ECO:0007669"/>
    <property type="project" value="UniProtKB-SubCell"/>
</dbReference>
<proteinExistence type="predicted"/>
<comment type="subcellular location">
    <subcellularLocation>
        <location evidence="1">Cell membrane</location>
        <topology evidence="1">Multi-pass membrane protein</topology>
    </subcellularLocation>
</comment>
<evidence type="ECO:0000313" key="10">
    <source>
        <dbReference type="Proteomes" id="UP000543804"/>
    </source>
</evidence>
<keyword evidence="5 7" id="KW-1133">Transmembrane helix</keyword>
<evidence type="ECO:0000256" key="6">
    <source>
        <dbReference type="ARBA" id="ARBA00023136"/>
    </source>
</evidence>
<keyword evidence="4 7" id="KW-0812">Transmembrane</keyword>
<dbReference type="InterPro" id="IPR017850">
    <property type="entry name" value="Alkaline_phosphatase_core_sf"/>
</dbReference>
<evidence type="ECO:0000313" key="9">
    <source>
        <dbReference type="EMBL" id="NMD99045.1"/>
    </source>
</evidence>
<dbReference type="InterPro" id="IPR040423">
    <property type="entry name" value="PEA_transferase"/>
</dbReference>
<keyword evidence="10" id="KW-1185">Reference proteome</keyword>
<gene>
    <name evidence="9" type="ORF">HF878_06060</name>
</gene>
<dbReference type="CDD" id="cd16017">
    <property type="entry name" value="LptA"/>
    <property type="match status" value="1"/>
</dbReference>
<feature type="transmembrane region" description="Helical" evidence="7">
    <location>
        <begin position="61"/>
        <end position="81"/>
    </location>
</feature>
<evidence type="ECO:0000259" key="8">
    <source>
        <dbReference type="Pfam" id="PF00884"/>
    </source>
</evidence>
<name>A0A848BAV6_9FIRM</name>
<dbReference type="Proteomes" id="UP000543804">
    <property type="component" value="Unassembled WGS sequence"/>
</dbReference>
<dbReference type="PANTHER" id="PTHR30443:SF0">
    <property type="entry name" value="PHOSPHOETHANOLAMINE TRANSFERASE EPTA"/>
    <property type="match status" value="1"/>
</dbReference>
<dbReference type="AlphaFoldDB" id="A0A848BAV6"/>
<feature type="transmembrane region" description="Helical" evidence="7">
    <location>
        <begin position="93"/>
        <end position="113"/>
    </location>
</feature>
<dbReference type="Gene3D" id="3.40.720.10">
    <property type="entry name" value="Alkaline Phosphatase, subunit A"/>
    <property type="match status" value="1"/>
</dbReference>
<keyword evidence="3 9" id="KW-0808">Transferase</keyword>
<comment type="caution">
    <text evidence="9">The sequence shown here is derived from an EMBL/GenBank/DDBJ whole genome shotgun (WGS) entry which is preliminary data.</text>
</comment>
<evidence type="ECO:0000256" key="3">
    <source>
        <dbReference type="ARBA" id="ARBA00022679"/>
    </source>
</evidence>
<dbReference type="InterPro" id="IPR000917">
    <property type="entry name" value="Sulfatase_N"/>
</dbReference>
<evidence type="ECO:0000256" key="2">
    <source>
        <dbReference type="ARBA" id="ARBA00022475"/>
    </source>
</evidence>
<keyword evidence="2" id="KW-1003">Cell membrane</keyword>
<accession>A0A848BAV6</accession>
<evidence type="ECO:0000256" key="4">
    <source>
        <dbReference type="ARBA" id="ARBA00022692"/>
    </source>
</evidence>
<dbReference type="EMBL" id="JABAFA010000017">
    <property type="protein sequence ID" value="NMD99045.1"/>
    <property type="molecule type" value="Genomic_DNA"/>
</dbReference>
<evidence type="ECO:0000256" key="7">
    <source>
        <dbReference type="SAM" id="Phobius"/>
    </source>
</evidence>
<evidence type="ECO:0000256" key="5">
    <source>
        <dbReference type="ARBA" id="ARBA00022989"/>
    </source>
</evidence>
<dbReference type="PANTHER" id="PTHR30443">
    <property type="entry name" value="INNER MEMBRANE PROTEIN"/>
    <property type="match status" value="1"/>
</dbReference>